<dbReference type="InterPro" id="IPR013658">
    <property type="entry name" value="SGL"/>
</dbReference>
<dbReference type="GO" id="GO:0016787">
    <property type="term" value="F:hydrolase activity"/>
    <property type="evidence" value="ECO:0007669"/>
    <property type="project" value="UniProtKB-KW"/>
</dbReference>
<keyword evidence="1" id="KW-0378">Hydrolase</keyword>
<proteinExistence type="predicted"/>
<sequence>MKIILYSFLLGAVGVQQCESKLNNTEVPTSMHEKIVNERPAEVLADGFQWAEGPVWVSNGSYLLFSDPRQNTIFKWKEGEGLTEFLKPSGYAGEQWYSDEPGTNGLLINQQGELIACDHGNRRIVQIDLESKEKATLVDRWEGRRFNSPNDIAQHPGGSYYFTDPPYGLPNREQDTLHREIAENGVYRVTRDGSVKQVIGNLARPNGIAVSPKGDRLYVALSDGQAPYIMAYTIKENGDLEAGSIFFDFKKQFPEETINADGIKVDPMGNLFAAAGNGVVIMDSSGKLLGRIETGVHTANCAFGDDGYLYMTSKDKLQRIKLPNVANL</sequence>
<dbReference type="EMBL" id="FNUT01000016">
    <property type="protein sequence ID" value="SEG72865.1"/>
    <property type="molecule type" value="Genomic_DNA"/>
</dbReference>
<evidence type="ECO:0000313" key="4">
    <source>
        <dbReference type="Proteomes" id="UP000236731"/>
    </source>
</evidence>
<evidence type="ECO:0000313" key="3">
    <source>
        <dbReference type="EMBL" id="SEG72865.1"/>
    </source>
</evidence>
<dbReference type="Pfam" id="PF08450">
    <property type="entry name" value="SGL"/>
    <property type="match status" value="1"/>
</dbReference>
<protein>
    <submittedName>
        <fullName evidence="3">Gluconolactonase</fullName>
    </submittedName>
</protein>
<dbReference type="InterPro" id="IPR011042">
    <property type="entry name" value="6-blade_b-propeller_TolB-like"/>
</dbReference>
<evidence type="ECO:0000259" key="2">
    <source>
        <dbReference type="Pfam" id="PF08450"/>
    </source>
</evidence>
<reference evidence="4" key="1">
    <citation type="submission" date="2016-10" db="EMBL/GenBank/DDBJ databases">
        <authorList>
            <person name="Varghese N."/>
            <person name="Submissions S."/>
        </authorList>
    </citation>
    <scope>NUCLEOTIDE SEQUENCE [LARGE SCALE GENOMIC DNA]</scope>
    <source>
        <strain evidence="4">DSM 22361</strain>
    </source>
</reference>
<feature type="domain" description="SMP-30/Gluconolactonase/LRE-like region" evidence="2">
    <location>
        <begin position="50"/>
        <end position="313"/>
    </location>
</feature>
<dbReference type="PANTHER" id="PTHR47572:SF4">
    <property type="entry name" value="LACTONASE DRP35"/>
    <property type="match status" value="1"/>
</dbReference>
<dbReference type="AlphaFoldDB" id="A0A1H6CJK6"/>
<evidence type="ECO:0000256" key="1">
    <source>
        <dbReference type="ARBA" id="ARBA00022801"/>
    </source>
</evidence>
<dbReference type="InterPro" id="IPR051262">
    <property type="entry name" value="SMP-30/CGR1_Lactonase"/>
</dbReference>
<keyword evidence="4" id="KW-1185">Reference proteome</keyword>
<accession>A0A1H6CJK6</accession>
<organism evidence="3 4">
    <name type="scientific">Sphingobacterium lactis</name>
    <dbReference type="NCBI Taxonomy" id="797291"/>
    <lineage>
        <taxon>Bacteria</taxon>
        <taxon>Pseudomonadati</taxon>
        <taxon>Bacteroidota</taxon>
        <taxon>Sphingobacteriia</taxon>
        <taxon>Sphingobacteriales</taxon>
        <taxon>Sphingobacteriaceae</taxon>
        <taxon>Sphingobacterium</taxon>
    </lineage>
</organism>
<name>A0A1H6CJK6_9SPHI</name>
<dbReference type="SUPFAM" id="SSF63829">
    <property type="entry name" value="Calcium-dependent phosphotriesterase"/>
    <property type="match status" value="1"/>
</dbReference>
<gene>
    <name evidence="3" type="ORF">SAMN05421877_11613</name>
</gene>
<dbReference type="Gene3D" id="2.120.10.30">
    <property type="entry name" value="TolB, C-terminal domain"/>
    <property type="match status" value="1"/>
</dbReference>
<dbReference type="RefSeq" id="WP_200818851.1">
    <property type="nucleotide sequence ID" value="NZ_CP049246.1"/>
</dbReference>
<dbReference type="PANTHER" id="PTHR47572">
    <property type="entry name" value="LIPOPROTEIN-RELATED"/>
    <property type="match status" value="1"/>
</dbReference>
<dbReference type="Proteomes" id="UP000236731">
    <property type="component" value="Unassembled WGS sequence"/>
</dbReference>